<evidence type="ECO:0000313" key="2">
    <source>
        <dbReference type="EMBL" id="KAI1705192.1"/>
    </source>
</evidence>
<proteinExistence type="predicted"/>
<comment type="caution">
    <text evidence="2">The sequence shown here is derived from an EMBL/GenBank/DDBJ whole genome shotgun (WGS) entry which is preliminary data.</text>
</comment>
<evidence type="ECO:0000313" key="3">
    <source>
        <dbReference type="Proteomes" id="UP001201812"/>
    </source>
</evidence>
<dbReference type="EMBL" id="JAKKPZ010000059">
    <property type="protein sequence ID" value="KAI1705192.1"/>
    <property type="molecule type" value="Genomic_DNA"/>
</dbReference>
<keyword evidence="3" id="KW-1185">Reference proteome</keyword>
<organism evidence="2 3">
    <name type="scientific">Ditylenchus destructor</name>
    <dbReference type="NCBI Taxonomy" id="166010"/>
    <lineage>
        <taxon>Eukaryota</taxon>
        <taxon>Metazoa</taxon>
        <taxon>Ecdysozoa</taxon>
        <taxon>Nematoda</taxon>
        <taxon>Chromadorea</taxon>
        <taxon>Rhabditida</taxon>
        <taxon>Tylenchina</taxon>
        <taxon>Tylenchomorpha</taxon>
        <taxon>Sphaerularioidea</taxon>
        <taxon>Anguinidae</taxon>
        <taxon>Anguininae</taxon>
        <taxon>Ditylenchus</taxon>
    </lineage>
</organism>
<gene>
    <name evidence="2" type="ORF">DdX_13797</name>
</gene>
<accession>A0AAD4MTW3</accession>
<dbReference type="Proteomes" id="UP001201812">
    <property type="component" value="Unassembled WGS sequence"/>
</dbReference>
<name>A0AAD4MTW3_9BILA</name>
<feature type="signal peptide" evidence="1">
    <location>
        <begin position="1"/>
        <end position="20"/>
    </location>
</feature>
<evidence type="ECO:0000256" key="1">
    <source>
        <dbReference type="SAM" id="SignalP"/>
    </source>
</evidence>
<protein>
    <submittedName>
        <fullName evidence="2">Uncharacterized protein</fullName>
    </submittedName>
</protein>
<feature type="chain" id="PRO_5042046859" evidence="1">
    <location>
        <begin position="21"/>
        <end position="180"/>
    </location>
</feature>
<reference evidence="2" key="1">
    <citation type="submission" date="2022-01" db="EMBL/GenBank/DDBJ databases">
        <title>Genome Sequence Resource for Two Populations of Ditylenchus destructor, the Migratory Endoparasitic Phytonematode.</title>
        <authorList>
            <person name="Zhang H."/>
            <person name="Lin R."/>
            <person name="Xie B."/>
        </authorList>
    </citation>
    <scope>NUCLEOTIDE SEQUENCE</scope>
    <source>
        <strain evidence="2">BazhouSP</strain>
    </source>
</reference>
<sequence length="180" mass="20278">MVSINMILFSQLVLVGLAAGRSLSLTALDFRTIEWPLAEKNSEIQCYTELDSSFVGGTHRVNASQQINGKPCMIRIPSHTEIKFNPVRFLSDETYVRVIAGSSIVHAPLASPKVHRGDKENYGPWHVPCSYAYLVFNAVKAQHEILEFRLTPENEDDVEGDPRENDCYVDGLNYALMEKY</sequence>
<dbReference type="AlphaFoldDB" id="A0AAD4MTW3"/>
<keyword evidence="1" id="KW-0732">Signal</keyword>